<dbReference type="EMBL" id="CAJNYV010001054">
    <property type="protein sequence ID" value="CAF3399664.1"/>
    <property type="molecule type" value="Genomic_DNA"/>
</dbReference>
<dbReference type="SUPFAM" id="SSF63825">
    <property type="entry name" value="YWTD domain"/>
    <property type="match status" value="1"/>
</dbReference>
<dbReference type="Proteomes" id="UP000663865">
    <property type="component" value="Unassembled WGS sequence"/>
</dbReference>
<reference evidence="1" key="1">
    <citation type="submission" date="2021-02" db="EMBL/GenBank/DDBJ databases">
        <authorList>
            <person name="Nowell W R."/>
        </authorList>
    </citation>
    <scope>NUCLEOTIDE SEQUENCE</scope>
</reference>
<dbReference type="AlphaFoldDB" id="A0A818A1M9"/>
<protein>
    <submittedName>
        <fullName evidence="1">Uncharacterized protein</fullName>
    </submittedName>
</protein>
<evidence type="ECO:0000313" key="2">
    <source>
        <dbReference type="Proteomes" id="UP000663865"/>
    </source>
</evidence>
<name>A0A818A1M9_9BILA</name>
<gene>
    <name evidence="1" type="ORF">KIK155_LOCUS7992</name>
</gene>
<organism evidence="1 2">
    <name type="scientific">Rotaria socialis</name>
    <dbReference type="NCBI Taxonomy" id="392032"/>
    <lineage>
        <taxon>Eukaryota</taxon>
        <taxon>Metazoa</taxon>
        <taxon>Spiralia</taxon>
        <taxon>Gnathifera</taxon>
        <taxon>Rotifera</taxon>
        <taxon>Eurotatoria</taxon>
        <taxon>Bdelloidea</taxon>
        <taxon>Philodinida</taxon>
        <taxon>Philodinidae</taxon>
        <taxon>Rotaria</taxon>
    </lineage>
</organism>
<sequence length="234" mass="26466">MLLLIVFPNNTCQFFNTFPLIYKIQLTLQAHLYFLQGFFPNTSQSCFSDTSCLLNRFNASNKIYTPVSDSRSLFIDNHGFLVTVSENTLTPARLYAGNLSLVSNPLCEPFKDVPYGVAFYNETYYVEFSNYILAIGSNNLTILQNITASYLNGARYMMFSSNGELMIATSMSNSYLLFFNQTGNRSSNYSFIKSQLVNYSNPYGLWYVNDSYFYVTSLTGNAIYAYSAINNGLA</sequence>
<proteinExistence type="predicted"/>
<comment type="caution">
    <text evidence="1">The sequence shown here is derived from an EMBL/GenBank/DDBJ whole genome shotgun (WGS) entry which is preliminary data.</text>
</comment>
<evidence type="ECO:0000313" key="1">
    <source>
        <dbReference type="EMBL" id="CAF3399664.1"/>
    </source>
</evidence>
<accession>A0A818A1M9</accession>